<evidence type="ECO:0000313" key="1">
    <source>
        <dbReference type="EMBL" id="KAI5657944.1"/>
    </source>
</evidence>
<keyword evidence="2" id="KW-1185">Reference proteome</keyword>
<dbReference type="EMBL" id="CM044706">
    <property type="protein sequence ID" value="KAI5657944.1"/>
    <property type="molecule type" value="Genomic_DNA"/>
</dbReference>
<evidence type="ECO:0000313" key="2">
    <source>
        <dbReference type="Proteomes" id="UP001060085"/>
    </source>
</evidence>
<name>A0ACC0ACP9_CATRO</name>
<reference evidence="2" key="1">
    <citation type="journal article" date="2023" name="Nat. Plants">
        <title>Single-cell RNA sequencing provides a high-resolution roadmap for understanding the multicellular compartmentation of specialized metabolism.</title>
        <authorList>
            <person name="Sun S."/>
            <person name="Shen X."/>
            <person name="Li Y."/>
            <person name="Li Y."/>
            <person name="Wang S."/>
            <person name="Li R."/>
            <person name="Zhang H."/>
            <person name="Shen G."/>
            <person name="Guo B."/>
            <person name="Wei J."/>
            <person name="Xu J."/>
            <person name="St-Pierre B."/>
            <person name="Chen S."/>
            <person name="Sun C."/>
        </authorList>
    </citation>
    <scope>NUCLEOTIDE SEQUENCE [LARGE SCALE GENOMIC DNA]</scope>
</reference>
<protein>
    <submittedName>
        <fullName evidence="1">Uncharacterized protein</fullName>
    </submittedName>
</protein>
<dbReference type="Proteomes" id="UP001060085">
    <property type="component" value="Linkage Group LG06"/>
</dbReference>
<accession>A0ACC0ACP9</accession>
<organism evidence="1 2">
    <name type="scientific">Catharanthus roseus</name>
    <name type="common">Madagascar periwinkle</name>
    <name type="synonym">Vinca rosea</name>
    <dbReference type="NCBI Taxonomy" id="4058"/>
    <lineage>
        <taxon>Eukaryota</taxon>
        <taxon>Viridiplantae</taxon>
        <taxon>Streptophyta</taxon>
        <taxon>Embryophyta</taxon>
        <taxon>Tracheophyta</taxon>
        <taxon>Spermatophyta</taxon>
        <taxon>Magnoliopsida</taxon>
        <taxon>eudicotyledons</taxon>
        <taxon>Gunneridae</taxon>
        <taxon>Pentapetalae</taxon>
        <taxon>asterids</taxon>
        <taxon>lamiids</taxon>
        <taxon>Gentianales</taxon>
        <taxon>Apocynaceae</taxon>
        <taxon>Rauvolfioideae</taxon>
        <taxon>Vinceae</taxon>
        <taxon>Catharanthinae</taxon>
        <taxon>Catharanthus</taxon>
    </lineage>
</organism>
<proteinExistence type="predicted"/>
<gene>
    <name evidence="1" type="ORF">M9H77_26737</name>
</gene>
<comment type="caution">
    <text evidence="1">The sequence shown here is derived from an EMBL/GenBank/DDBJ whole genome shotgun (WGS) entry which is preliminary data.</text>
</comment>
<sequence>MRLAFGVTYLKKQKRLHERFKSKKAKQLYIPSQGIVKKETKKSSIIEEFRRAIELLQVKEVVGVLVDVHAFLERLVVEKPFGKYWDFDNLVPMLPLIVCEVVEIVESKDVGVESRNSQHDDPLRLVMQELQSLRNEMRDIRRDVTNLANQQRDVSPYGSLNATTLRSNGPFNCSRTTEFHQPLHFDEELHPPPYGSRRGGQHGWAPATDRRCLLVICFQGTLTHRPSTSLGQPATTGLGNKGLLRGEILLQNPQEQRQIHWKIKLNPSSNELTTFILVLGTFNGENDETKQKMVENGVKTTKTKPTAPRKLTYRLRYADLPSAVGLGSIRREGTELYRQ</sequence>